<comment type="caution">
    <text evidence="1">The sequence shown here is derived from an EMBL/GenBank/DDBJ whole genome shotgun (WGS) entry which is preliminary data.</text>
</comment>
<dbReference type="RefSeq" id="WP_378016928.1">
    <property type="nucleotide sequence ID" value="NZ_JBHSKT010000004.1"/>
</dbReference>
<sequence length="62" mass="7497">MDAKQRKQLEEQIKTDQYFIEKMRSKGEKFYNYPLILDAMRDAEERIKENQEILEGKKEAEA</sequence>
<dbReference type="EMBL" id="JBHSKT010000004">
    <property type="protein sequence ID" value="MFC5270561.1"/>
    <property type="molecule type" value="Genomic_DNA"/>
</dbReference>
<proteinExistence type="predicted"/>
<dbReference type="Proteomes" id="UP001596161">
    <property type="component" value="Unassembled WGS sequence"/>
</dbReference>
<protein>
    <submittedName>
        <fullName evidence="1">Uncharacterized protein</fullName>
    </submittedName>
</protein>
<evidence type="ECO:0000313" key="2">
    <source>
        <dbReference type="Proteomes" id="UP001596161"/>
    </source>
</evidence>
<organism evidence="1 2">
    <name type="scientific">Adhaeribacter terreus</name>
    <dbReference type="NCBI Taxonomy" id="529703"/>
    <lineage>
        <taxon>Bacteria</taxon>
        <taxon>Pseudomonadati</taxon>
        <taxon>Bacteroidota</taxon>
        <taxon>Cytophagia</taxon>
        <taxon>Cytophagales</taxon>
        <taxon>Hymenobacteraceae</taxon>
        <taxon>Adhaeribacter</taxon>
    </lineage>
</organism>
<accession>A0ABW0EC61</accession>
<gene>
    <name evidence="1" type="ORF">ACFPIB_08085</name>
</gene>
<keyword evidence="2" id="KW-1185">Reference proteome</keyword>
<name>A0ABW0EC61_9BACT</name>
<reference evidence="2" key="1">
    <citation type="journal article" date="2019" name="Int. J. Syst. Evol. Microbiol.">
        <title>The Global Catalogue of Microorganisms (GCM) 10K type strain sequencing project: providing services to taxonomists for standard genome sequencing and annotation.</title>
        <authorList>
            <consortium name="The Broad Institute Genomics Platform"/>
            <consortium name="The Broad Institute Genome Sequencing Center for Infectious Disease"/>
            <person name="Wu L."/>
            <person name="Ma J."/>
        </authorList>
    </citation>
    <scope>NUCLEOTIDE SEQUENCE [LARGE SCALE GENOMIC DNA]</scope>
    <source>
        <strain evidence="2">KACC 12602</strain>
    </source>
</reference>
<evidence type="ECO:0000313" key="1">
    <source>
        <dbReference type="EMBL" id="MFC5270561.1"/>
    </source>
</evidence>